<dbReference type="Pfam" id="PF02578">
    <property type="entry name" value="Cu-oxidase_4"/>
    <property type="match status" value="1"/>
</dbReference>
<comment type="similarity">
    <text evidence="2 9">Belongs to the purine nucleoside phosphorylase YfiH/LACC1 family.</text>
</comment>
<dbReference type="KEGG" id="gqu:AWC35_22370"/>
<keyword evidence="11" id="KW-1185">Reference proteome</keyword>
<comment type="catalytic activity">
    <reaction evidence="7">
        <text>adenosine + phosphate = alpha-D-ribose 1-phosphate + adenine</text>
        <dbReference type="Rhea" id="RHEA:27642"/>
        <dbReference type="ChEBI" id="CHEBI:16335"/>
        <dbReference type="ChEBI" id="CHEBI:16708"/>
        <dbReference type="ChEBI" id="CHEBI:43474"/>
        <dbReference type="ChEBI" id="CHEBI:57720"/>
        <dbReference type="EC" id="2.4.2.1"/>
    </reaction>
    <physiologicalReaction direction="left-to-right" evidence="7">
        <dbReference type="Rhea" id="RHEA:27643"/>
    </physiologicalReaction>
</comment>
<dbReference type="InterPro" id="IPR038371">
    <property type="entry name" value="Cu_polyphenol_OxRdtase_sf"/>
</dbReference>
<evidence type="ECO:0000256" key="9">
    <source>
        <dbReference type="RuleBase" id="RU361274"/>
    </source>
</evidence>
<proteinExistence type="inferred from homology"/>
<evidence type="ECO:0000256" key="3">
    <source>
        <dbReference type="ARBA" id="ARBA00022679"/>
    </source>
</evidence>
<dbReference type="GO" id="GO:0017061">
    <property type="term" value="F:S-methyl-5-thioadenosine phosphorylase activity"/>
    <property type="evidence" value="ECO:0007669"/>
    <property type="project" value="UniProtKB-EC"/>
</dbReference>
<dbReference type="InterPro" id="IPR003730">
    <property type="entry name" value="Cu_polyphenol_OxRdtase"/>
</dbReference>
<dbReference type="InterPro" id="IPR011324">
    <property type="entry name" value="Cytotoxic_necrot_fac-like_cat"/>
</dbReference>
<comment type="catalytic activity">
    <reaction evidence="8">
        <text>S-methyl-5'-thioadenosine + phosphate = 5-(methylsulfanyl)-alpha-D-ribose 1-phosphate + adenine</text>
        <dbReference type="Rhea" id="RHEA:11852"/>
        <dbReference type="ChEBI" id="CHEBI:16708"/>
        <dbReference type="ChEBI" id="CHEBI:17509"/>
        <dbReference type="ChEBI" id="CHEBI:43474"/>
        <dbReference type="ChEBI" id="CHEBI:58533"/>
        <dbReference type="EC" id="2.4.2.28"/>
    </reaction>
    <physiologicalReaction direction="left-to-right" evidence="8">
        <dbReference type="Rhea" id="RHEA:11853"/>
    </physiologicalReaction>
</comment>
<dbReference type="SUPFAM" id="SSF64438">
    <property type="entry name" value="CNF1/YfiH-like putative cysteine hydrolases"/>
    <property type="match status" value="1"/>
</dbReference>
<dbReference type="AlphaFoldDB" id="A0A250B701"/>
<reference evidence="10 11" key="1">
    <citation type="submission" date="2016-01" db="EMBL/GenBank/DDBJ databases">
        <authorList>
            <person name="Oliw E.H."/>
        </authorList>
    </citation>
    <scope>NUCLEOTIDE SEQUENCE [LARGE SCALE GENOMIC DNA]</scope>
    <source>
        <strain evidence="10 11">FRB97</strain>
    </source>
</reference>
<protein>
    <recommendedName>
        <fullName evidence="9">Purine nucleoside phosphorylase</fullName>
    </recommendedName>
</protein>
<evidence type="ECO:0000256" key="5">
    <source>
        <dbReference type="ARBA" id="ARBA00022833"/>
    </source>
</evidence>
<dbReference type="CDD" id="cd16833">
    <property type="entry name" value="YfiH"/>
    <property type="match status" value="1"/>
</dbReference>
<evidence type="ECO:0000256" key="6">
    <source>
        <dbReference type="ARBA" id="ARBA00047989"/>
    </source>
</evidence>
<keyword evidence="5" id="KW-0862">Zinc</keyword>
<comment type="catalytic activity">
    <reaction evidence="6">
        <text>adenosine + H2O + H(+) = inosine + NH4(+)</text>
        <dbReference type="Rhea" id="RHEA:24408"/>
        <dbReference type="ChEBI" id="CHEBI:15377"/>
        <dbReference type="ChEBI" id="CHEBI:15378"/>
        <dbReference type="ChEBI" id="CHEBI:16335"/>
        <dbReference type="ChEBI" id="CHEBI:17596"/>
        <dbReference type="ChEBI" id="CHEBI:28938"/>
        <dbReference type="EC" id="3.5.4.4"/>
    </reaction>
    <physiologicalReaction direction="left-to-right" evidence="6">
        <dbReference type="Rhea" id="RHEA:24409"/>
    </physiologicalReaction>
</comment>
<evidence type="ECO:0000313" key="10">
    <source>
        <dbReference type="EMBL" id="ATA21856.1"/>
    </source>
</evidence>
<dbReference type="OrthoDB" id="4279at2"/>
<organism evidence="10 11">
    <name type="scientific">Gibbsiella quercinecans</name>
    <dbReference type="NCBI Taxonomy" id="929813"/>
    <lineage>
        <taxon>Bacteria</taxon>
        <taxon>Pseudomonadati</taxon>
        <taxon>Pseudomonadota</taxon>
        <taxon>Gammaproteobacteria</taxon>
        <taxon>Enterobacterales</taxon>
        <taxon>Yersiniaceae</taxon>
        <taxon>Gibbsiella</taxon>
    </lineage>
</organism>
<comment type="catalytic activity">
    <reaction evidence="1">
        <text>inosine + phosphate = alpha-D-ribose 1-phosphate + hypoxanthine</text>
        <dbReference type="Rhea" id="RHEA:27646"/>
        <dbReference type="ChEBI" id="CHEBI:17368"/>
        <dbReference type="ChEBI" id="CHEBI:17596"/>
        <dbReference type="ChEBI" id="CHEBI:43474"/>
        <dbReference type="ChEBI" id="CHEBI:57720"/>
        <dbReference type="EC" id="2.4.2.1"/>
    </reaction>
    <physiologicalReaction direction="left-to-right" evidence="1">
        <dbReference type="Rhea" id="RHEA:27647"/>
    </physiologicalReaction>
</comment>
<evidence type="ECO:0000313" key="11">
    <source>
        <dbReference type="Proteomes" id="UP000217182"/>
    </source>
</evidence>
<keyword evidence="4" id="KW-0479">Metal-binding</keyword>
<keyword evidence="3" id="KW-0808">Transferase</keyword>
<dbReference type="GO" id="GO:0005507">
    <property type="term" value="F:copper ion binding"/>
    <property type="evidence" value="ECO:0007669"/>
    <property type="project" value="TreeGrafter"/>
</dbReference>
<gene>
    <name evidence="10" type="ORF">AWC35_22370</name>
</gene>
<evidence type="ECO:0000256" key="4">
    <source>
        <dbReference type="ARBA" id="ARBA00022723"/>
    </source>
</evidence>
<dbReference type="Gene3D" id="3.60.140.10">
    <property type="entry name" value="CNF1/YfiH-like putative cysteine hydrolases"/>
    <property type="match status" value="1"/>
</dbReference>
<dbReference type="PANTHER" id="PTHR30616">
    <property type="entry name" value="UNCHARACTERIZED PROTEIN YFIH"/>
    <property type="match status" value="1"/>
</dbReference>
<dbReference type="EMBL" id="CP014136">
    <property type="protein sequence ID" value="ATA21856.1"/>
    <property type="molecule type" value="Genomic_DNA"/>
</dbReference>
<dbReference type="NCBIfam" id="TIGR00726">
    <property type="entry name" value="peptidoglycan editing factor PgeF"/>
    <property type="match status" value="1"/>
</dbReference>
<sequence>MADYSALLGAIPTIEHGFGNKGALLPEHLARYQHTMPEKKQVHGTRIVDVTAPHQACGEADGFYTTQPGILLNVLTADCLPVLFSRRDGTAIGAVHAGWRGLLNGILECMAAHITRADSTANWVATIGPAAGACCYQVDEALVEQFQQALPLPAPLISPHYRHLDLAAIAARKLQDLGFAGVDQAGSCTICTLNQDPALPYRFKYTSFRRNSHRRAADPNHPGIKGRNQYAGIIMHQGK</sequence>
<dbReference type="Proteomes" id="UP000217182">
    <property type="component" value="Chromosome"/>
</dbReference>
<dbReference type="RefSeq" id="WP_095848443.1">
    <property type="nucleotide sequence ID" value="NZ_CP014136.1"/>
</dbReference>
<evidence type="ECO:0000256" key="2">
    <source>
        <dbReference type="ARBA" id="ARBA00007353"/>
    </source>
</evidence>
<evidence type="ECO:0000256" key="1">
    <source>
        <dbReference type="ARBA" id="ARBA00000553"/>
    </source>
</evidence>
<evidence type="ECO:0000256" key="8">
    <source>
        <dbReference type="ARBA" id="ARBA00049893"/>
    </source>
</evidence>
<accession>A0A250B701</accession>
<dbReference type="PANTHER" id="PTHR30616:SF3">
    <property type="entry name" value="PURINE NUCLEOSIDE PHOSPHORYLASE"/>
    <property type="match status" value="1"/>
</dbReference>
<name>A0A250B701_9GAMM</name>
<evidence type="ECO:0000256" key="7">
    <source>
        <dbReference type="ARBA" id="ARBA00048968"/>
    </source>
</evidence>